<dbReference type="eggNOG" id="ENOG502QQSM">
    <property type="taxonomic scope" value="Eukaryota"/>
</dbReference>
<sequence>MILIWWVLIMGLGWNGEGRMVIMGLAAKCEFPAIFNFGDSNSDTGAISAAFQEVQFPNGETFFGEAAGRLCDGRLIVDFIAEKLKVAYVNAYLDSVGSRFKHGANFATSASTIHTYNNTSFPRGGFSPFSLGIQLNQFTQFKSRSNRLYHHENPLRMHFPGPDDFSRALYTFDIGQNDLNVAFAIKSDDQAKAFISGIIGEFTQAIQYLYEQGARAFWIHNTGPAGCLPSSVINYPLKPHNLDKYGCVQPKNEVAHEFNSQLKRAVSQIRKQLPLAALTYVDVYSAKYTLITQAKELGFVDPFVFCCGLAGNINIGCGRKAIINGTQVIGGSCADPLSHVSWDGVHYTHAANRWISNHILNGHYSDPPIPITEACYN</sequence>
<keyword evidence="4" id="KW-0325">Glycoprotein</keyword>
<keyword evidence="2 5" id="KW-0732">Signal</keyword>
<dbReference type="PANTHER" id="PTHR22835">
    <property type="entry name" value="ZINC FINGER FYVE DOMAIN CONTAINING PROTEIN"/>
    <property type="match status" value="1"/>
</dbReference>
<proteinExistence type="inferred from homology"/>
<evidence type="ECO:0000313" key="6">
    <source>
        <dbReference type="EMBL" id="ERN13853.1"/>
    </source>
</evidence>
<evidence type="ECO:0000256" key="2">
    <source>
        <dbReference type="ARBA" id="ARBA00022729"/>
    </source>
</evidence>
<dbReference type="GO" id="GO:0016788">
    <property type="term" value="F:hydrolase activity, acting on ester bonds"/>
    <property type="evidence" value="ECO:0007669"/>
    <property type="project" value="InterPro"/>
</dbReference>
<dbReference type="SUPFAM" id="SSF52266">
    <property type="entry name" value="SGNH hydrolase"/>
    <property type="match status" value="1"/>
</dbReference>
<reference evidence="7" key="1">
    <citation type="journal article" date="2013" name="Science">
        <title>The Amborella genome and the evolution of flowering plants.</title>
        <authorList>
            <consortium name="Amborella Genome Project"/>
        </authorList>
    </citation>
    <scope>NUCLEOTIDE SEQUENCE [LARGE SCALE GENOMIC DNA]</scope>
</reference>
<evidence type="ECO:0000256" key="5">
    <source>
        <dbReference type="SAM" id="SignalP"/>
    </source>
</evidence>
<protein>
    <submittedName>
        <fullName evidence="6">Uncharacterized protein</fullName>
    </submittedName>
</protein>
<name>W1PZM2_AMBTC</name>
<feature type="signal peptide" evidence="5">
    <location>
        <begin position="1"/>
        <end position="18"/>
    </location>
</feature>
<dbReference type="Proteomes" id="UP000017836">
    <property type="component" value="Unassembled WGS sequence"/>
</dbReference>
<evidence type="ECO:0000256" key="3">
    <source>
        <dbReference type="ARBA" id="ARBA00022801"/>
    </source>
</evidence>
<feature type="chain" id="PRO_5004808617" evidence="5">
    <location>
        <begin position="19"/>
        <end position="377"/>
    </location>
</feature>
<dbReference type="Pfam" id="PF00657">
    <property type="entry name" value="Lipase_GDSL"/>
    <property type="match status" value="1"/>
</dbReference>
<organism evidence="6 7">
    <name type="scientific">Amborella trichopoda</name>
    <dbReference type="NCBI Taxonomy" id="13333"/>
    <lineage>
        <taxon>Eukaryota</taxon>
        <taxon>Viridiplantae</taxon>
        <taxon>Streptophyta</taxon>
        <taxon>Embryophyta</taxon>
        <taxon>Tracheophyta</taxon>
        <taxon>Spermatophyta</taxon>
        <taxon>Magnoliopsida</taxon>
        <taxon>Amborellales</taxon>
        <taxon>Amborellaceae</taxon>
        <taxon>Amborella</taxon>
    </lineage>
</organism>
<evidence type="ECO:0000313" key="7">
    <source>
        <dbReference type="Proteomes" id="UP000017836"/>
    </source>
</evidence>
<dbReference type="InterPro" id="IPR035669">
    <property type="entry name" value="SGNH_plant_lipase-like"/>
</dbReference>
<dbReference type="PANTHER" id="PTHR22835:SF555">
    <property type="entry name" value="GDSL-LIKE LIPASE_ACYLHYDROLASE"/>
    <property type="match status" value="1"/>
</dbReference>
<gene>
    <name evidence="6" type="ORF">AMTR_s00049p00231360</name>
</gene>
<evidence type="ECO:0000256" key="1">
    <source>
        <dbReference type="ARBA" id="ARBA00008668"/>
    </source>
</evidence>
<dbReference type="InterPro" id="IPR036514">
    <property type="entry name" value="SGNH_hydro_sf"/>
</dbReference>
<dbReference type="CDD" id="cd01837">
    <property type="entry name" value="SGNH_plant_lipase_like"/>
    <property type="match status" value="1"/>
</dbReference>
<dbReference type="Gramene" id="ERN13853">
    <property type="protein sequence ID" value="ERN13853"/>
    <property type="gene ID" value="AMTR_s00049p00231360"/>
</dbReference>
<comment type="similarity">
    <text evidence="1">Belongs to the 'GDSL' lipolytic enzyme family.</text>
</comment>
<accession>W1PZM2</accession>
<dbReference type="Gene3D" id="3.40.50.1110">
    <property type="entry name" value="SGNH hydrolase"/>
    <property type="match status" value="1"/>
</dbReference>
<dbReference type="EMBL" id="KI392567">
    <property type="protein sequence ID" value="ERN13853.1"/>
    <property type="molecule type" value="Genomic_DNA"/>
</dbReference>
<dbReference type="OMA" id="EARVFWI"/>
<keyword evidence="7" id="KW-1185">Reference proteome</keyword>
<keyword evidence="3" id="KW-0378">Hydrolase</keyword>
<dbReference type="InterPro" id="IPR001087">
    <property type="entry name" value="GDSL"/>
</dbReference>
<evidence type="ECO:0000256" key="4">
    <source>
        <dbReference type="ARBA" id="ARBA00023180"/>
    </source>
</evidence>
<dbReference type="HOGENOM" id="CLU_015101_2_0_1"/>
<dbReference type="AlphaFoldDB" id="W1PZM2"/>